<dbReference type="AlphaFoldDB" id="A0A2P5W2I7"/>
<reference evidence="1 2" key="1">
    <citation type="submission" date="2015-01" db="EMBL/GenBank/DDBJ databases">
        <title>Genome of allotetraploid Gossypium barbadense reveals genomic plasticity and fiber elongation in cotton evolution.</title>
        <authorList>
            <person name="Chen X."/>
            <person name="Liu X."/>
            <person name="Zhao B."/>
            <person name="Zheng H."/>
            <person name="Hu Y."/>
            <person name="Lu G."/>
            <person name="Yang C."/>
            <person name="Chen J."/>
            <person name="Shan C."/>
            <person name="Zhang L."/>
            <person name="Zhou Y."/>
            <person name="Wang L."/>
            <person name="Guo W."/>
            <person name="Bai Y."/>
            <person name="Ruan J."/>
            <person name="Shangguan X."/>
            <person name="Mao Y."/>
            <person name="Jiang J."/>
            <person name="Zhu Y."/>
            <person name="Lei J."/>
            <person name="Kang H."/>
            <person name="Chen S."/>
            <person name="He X."/>
            <person name="Wang R."/>
            <person name="Wang Y."/>
            <person name="Chen J."/>
            <person name="Wang L."/>
            <person name="Yu S."/>
            <person name="Wang B."/>
            <person name="Wei J."/>
            <person name="Song S."/>
            <person name="Lu X."/>
            <person name="Gao Z."/>
            <person name="Gu W."/>
            <person name="Deng X."/>
            <person name="Ma D."/>
            <person name="Wang S."/>
            <person name="Liang W."/>
            <person name="Fang L."/>
            <person name="Cai C."/>
            <person name="Zhu X."/>
            <person name="Zhou B."/>
            <person name="Zhang Y."/>
            <person name="Chen Z."/>
            <person name="Xu S."/>
            <person name="Zhu R."/>
            <person name="Wang S."/>
            <person name="Zhang T."/>
            <person name="Zhao G."/>
        </authorList>
    </citation>
    <scope>NUCLEOTIDE SEQUENCE [LARGE SCALE GENOMIC DNA]</scope>
    <source>
        <strain evidence="2">cv. Xinhai21</strain>
        <tissue evidence="1">Leaf</tissue>
    </source>
</reference>
<organism evidence="1 2">
    <name type="scientific">Gossypium barbadense</name>
    <name type="common">Sea Island cotton</name>
    <name type="synonym">Hibiscus barbadensis</name>
    <dbReference type="NCBI Taxonomy" id="3634"/>
    <lineage>
        <taxon>Eukaryota</taxon>
        <taxon>Viridiplantae</taxon>
        <taxon>Streptophyta</taxon>
        <taxon>Embryophyta</taxon>
        <taxon>Tracheophyta</taxon>
        <taxon>Spermatophyta</taxon>
        <taxon>Magnoliopsida</taxon>
        <taxon>eudicotyledons</taxon>
        <taxon>Gunneridae</taxon>
        <taxon>Pentapetalae</taxon>
        <taxon>rosids</taxon>
        <taxon>malvids</taxon>
        <taxon>Malvales</taxon>
        <taxon>Malvaceae</taxon>
        <taxon>Malvoideae</taxon>
        <taxon>Gossypium</taxon>
    </lineage>
</organism>
<protein>
    <submittedName>
        <fullName evidence="1">Uncharacterized protein</fullName>
    </submittedName>
</protein>
<evidence type="ECO:0000313" key="1">
    <source>
        <dbReference type="EMBL" id="PPR85308.1"/>
    </source>
</evidence>
<gene>
    <name evidence="1" type="ORF">GOBAR_AA35381</name>
</gene>
<dbReference type="Proteomes" id="UP000239757">
    <property type="component" value="Unassembled WGS sequence"/>
</dbReference>
<dbReference type="EMBL" id="KZ669458">
    <property type="protein sequence ID" value="PPR85308.1"/>
    <property type="molecule type" value="Genomic_DNA"/>
</dbReference>
<name>A0A2P5W2I7_GOSBA</name>
<proteinExistence type="predicted"/>
<sequence>MKEASVPNILADAIKAARKREERIRVEEQKVFRDPSCFKCYVKLVWFSLLCRGIIVEGHPFYHKMFVQGKRLNFDQTAAALTDNLHPTWPQEASDHEEKQLAEEVLPPKVFTATDTTPMSKGMKARTIVELSAAIDFNQQLCDRLRAEAKTVWVNIDKQRALLSDPLAQDDEN</sequence>
<evidence type="ECO:0000313" key="2">
    <source>
        <dbReference type="Proteomes" id="UP000239757"/>
    </source>
</evidence>
<accession>A0A2P5W2I7</accession>